<dbReference type="WBParaSite" id="PSU_v2.g4732.t1">
    <property type="protein sequence ID" value="PSU_v2.g4732.t1"/>
    <property type="gene ID" value="PSU_v2.g4732"/>
</dbReference>
<feature type="compositionally biased region" description="Polar residues" evidence="1">
    <location>
        <begin position="84"/>
        <end position="99"/>
    </location>
</feature>
<evidence type="ECO:0000256" key="1">
    <source>
        <dbReference type="SAM" id="MobiDB-lite"/>
    </source>
</evidence>
<evidence type="ECO:0000256" key="2">
    <source>
        <dbReference type="SAM" id="SignalP"/>
    </source>
</evidence>
<protein>
    <submittedName>
        <fullName evidence="4">Uncharacterized protein</fullName>
    </submittedName>
</protein>
<feature type="region of interest" description="Disordered" evidence="1">
    <location>
        <begin position="84"/>
        <end position="139"/>
    </location>
</feature>
<feature type="compositionally biased region" description="Basic and acidic residues" evidence="1">
    <location>
        <begin position="224"/>
        <end position="236"/>
    </location>
</feature>
<feature type="compositionally biased region" description="Basic residues" evidence="1">
    <location>
        <begin position="107"/>
        <end position="118"/>
    </location>
</feature>
<feature type="signal peptide" evidence="2">
    <location>
        <begin position="1"/>
        <end position="25"/>
    </location>
</feature>
<evidence type="ECO:0000313" key="3">
    <source>
        <dbReference type="Proteomes" id="UP000887577"/>
    </source>
</evidence>
<sequence>MVLFLKTLFFQFLFLLSPEPSPAIARNAINPNALKTLDDSEWPSLAPNVVIPSQGNIKTGYSNKLRQPASNTWAATANIAHQNTVNSSKNQLSDVTVQRPQQNISNPKKKKSSKKNKKSLQSNLKTLHGEQENQNKTKRLRNKGLTEWVDEIEGNEDDAFERFELTQSVYNYYKSYGYKQENDIVFDPKNANVEPFISEISDNIDIYESDPSMDDDDDDDEHEENSSEQKPRKQKFHVTDKDFEFPKIYQDLLSRARINKKLNYNLLNQFPFDEEILQNLEIGFSDVFGAKEKLKIFNYLQLIQEILDTDDPVAQGATVTLEDPQSRRLRKLFIQKQQFQKQLVDGKRTKKVMVIKVPFQANTKNTENGQSSGTIEKINVMQQIYLIRDIDVANGVENAKYYKVRIAMTFPSENNGQITLIAIMDELELKLLSGLSGNVCNSVIIELIKNSFFRLFQFFLFQTLKGQMPF</sequence>
<organism evidence="3 4">
    <name type="scientific">Panagrolaimus superbus</name>
    <dbReference type="NCBI Taxonomy" id="310955"/>
    <lineage>
        <taxon>Eukaryota</taxon>
        <taxon>Metazoa</taxon>
        <taxon>Ecdysozoa</taxon>
        <taxon>Nematoda</taxon>
        <taxon>Chromadorea</taxon>
        <taxon>Rhabditida</taxon>
        <taxon>Tylenchina</taxon>
        <taxon>Panagrolaimomorpha</taxon>
        <taxon>Panagrolaimoidea</taxon>
        <taxon>Panagrolaimidae</taxon>
        <taxon>Panagrolaimus</taxon>
    </lineage>
</organism>
<reference evidence="4" key="1">
    <citation type="submission" date="2022-11" db="UniProtKB">
        <authorList>
            <consortium name="WormBaseParasite"/>
        </authorList>
    </citation>
    <scope>IDENTIFICATION</scope>
</reference>
<feature type="chain" id="PRO_5036974560" evidence="2">
    <location>
        <begin position="26"/>
        <end position="470"/>
    </location>
</feature>
<keyword evidence="3" id="KW-1185">Reference proteome</keyword>
<name>A0A914YXP8_9BILA</name>
<dbReference type="AlphaFoldDB" id="A0A914YXP8"/>
<accession>A0A914YXP8</accession>
<feature type="compositionally biased region" description="Acidic residues" evidence="1">
    <location>
        <begin position="205"/>
        <end position="223"/>
    </location>
</feature>
<feature type="region of interest" description="Disordered" evidence="1">
    <location>
        <begin position="205"/>
        <end position="236"/>
    </location>
</feature>
<evidence type="ECO:0000313" key="4">
    <source>
        <dbReference type="WBParaSite" id="PSU_v2.g4732.t1"/>
    </source>
</evidence>
<proteinExistence type="predicted"/>
<dbReference type="Proteomes" id="UP000887577">
    <property type="component" value="Unplaced"/>
</dbReference>
<keyword evidence="2" id="KW-0732">Signal</keyword>